<evidence type="ECO:0000313" key="1">
    <source>
        <dbReference type="EMBL" id="KAF3571996.1"/>
    </source>
</evidence>
<accession>A0A8S9RH44</accession>
<dbReference type="EMBL" id="QGKX02000095">
    <property type="protein sequence ID" value="KAF3571996.1"/>
    <property type="molecule type" value="Genomic_DNA"/>
</dbReference>
<organism evidence="1 2">
    <name type="scientific">Brassica cretica</name>
    <name type="common">Mustard</name>
    <dbReference type="NCBI Taxonomy" id="69181"/>
    <lineage>
        <taxon>Eukaryota</taxon>
        <taxon>Viridiplantae</taxon>
        <taxon>Streptophyta</taxon>
        <taxon>Embryophyta</taxon>
        <taxon>Tracheophyta</taxon>
        <taxon>Spermatophyta</taxon>
        <taxon>Magnoliopsida</taxon>
        <taxon>eudicotyledons</taxon>
        <taxon>Gunneridae</taxon>
        <taxon>Pentapetalae</taxon>
        <taxon>rosids</taxon>
        <taxon>malvids</taxon>
        <taxon>Brassicales</taxon>
        <taxon>Brassicaceae</taxon>
        <taxon>Brassiceae</taxon>
        <taxon>Brassica</taxon>
    </lineage>
</organism>
<comment type="caution">
    <text evidence="1">The sequence shown here is derived from an EMBL/GenBank/DDBJ whole genome shotgun (WGS) entry which is preliminary data.</text>
</comment>
<dbReference type="AlphaFoldDB" id="A0A8S9RH44"/>
<name>A0A8S9RH44_BRACR</name>
<protein>
    <submittedName>
        <fullName evidence="1">Uncharacterized protein</fullName>
    </submittedName>
</protein>
<reference evidence="1" key="1">
    <citation type="submission" date="2019-12" db="EMBL/GenBank/DDBJ databases">
        <title>Genome sequencing and annotation of Brassica cretica.</title>
        <authorList>
            <person name="Studholme D.J."/>
            <person name="Sarris P."/>
        </authorList>
    </citation>
    <scope>NUCLEOTIDE SEQUENCE</scope>
    <source>
        <strain evidence="1">PFS-109/04</strain>
        <tissue evidence="1">Leaf</tissue>
    </source>
</reference>
<proteinExistence type="predicted"/>
<evidence type="ECO:0000313" key="2">
    <source>
        <dbReference type="Proteomes" id="UP000712600"/>
    </source>
</evidence>
<dbReference type="Proteomes" id="UP000712600">
    <property type="component" value="Unassembled WGS sequence"/>
</dbReference>
<gene>
    <name evidence="1" type="ORF">F2Q69_00059374</name>
</gene>
<sequence length="105" mass="11919">MRCGYNIYERHKGLQEGERALFKHVESNAPFGMDGREGSHALALYSLFQPVTLFPYPLNGLDGTACTALYGWPYHTPLNFPKLLHLLFSSPPHLFILIYSAHLNK</sequence>